<accession>A0A7W5H4S0</accession>
<organism evidence="1 2">
    <name type="scientific">Aporhodopirellula rubra</name>
    <dbReference type="NCBI Taxonomy" id="980271"/>
    <lineage>
        <taxon>Bacteria</taxon>
        <taxon>Pseudomonadati</taxon>
        <taxon>Planctomycetota</taxon>
        <taxon>Planctomycetia</taxon>
        <taxon>Pirellulales</taxon>
        <taxon>Pirellulaceae</taxon>
        <taxon>Aporhodopirellula</taxon>
    </lineage>
</organism>
<protein>
    <submittedName>
        <fullName evidence="1">Uncharacterized protein</fullName>
    </submittedName>
</protein>
<proteinExistence type="predicted"/>
<comment type="caution">
    <text evidence="1">The sequence shown here is derived from an EMBL/GenBank/DDBJ whole genome shotgun (WGS) entry which is preliminary data.</text>
</comment>
<gene>
    <name evidence="1" type="ORF">FHS27_001025</name>
</gene>
<dbReference type="EMBL" id="JACHXU010000003">
    <property type="protein sequence ID" value="MBB3205225.1"/>
    <property type="molecule type" value="Genomic_DNA"/>
</dbReference>
<dbReference type="Proteomes" id="UP000536179">
    <property type="component" value="Unassembled WGS sequence"/>
</dbReference>
<sequence length="131" mass="14543">MARHQEPIEDIPSYLRGFLQSAFFVSPNICPWPALSVVDFVVFLVCRFGHPFCVRSNLAGTIGGWFGGFRRRSGRANNLGTLLNPKTERERLVWVIGSRDDRVSFKTISNNLAPLFPGSAWVHAAPEAPAS</sequence>
<keyword evidence="2" id="KW-1185">Reference proteome</keyword>
<dbReference type="AlphaFoldDB" id="A0A7W5H4S0"/>
<reference evidence="1 2" key="1">
    <citation type="submission" date="2020-08" db="EMBL/GenBank/DDBJ databases">
        <title>Genomic Encyclopedia of Type Strains, Phase III (KMG-III): the genomes of soil and plant-associated and newly described type strains.</title>
        <authorList>
            <person name="Whitman W."/>
        </authorList>
    </citation>
    <scope>NUCLEOTIDE SEQUENCE [LARGE SCALE GENOMIC DNA]</scope>
    <source>
        <strain evidence="1 2">CECT 8075</strain>
    </source>
</reference>
<evidence type="ECO:0000313" key="1">
    <source>
        <dbReference type="EMBL" id="MBB3205225.1"/>
    </source>
</evidence>
<name>A0A7W5H4S0_9BACT</name>
<evidence type="ECO:0000313" key="2">
    <source>
        <dbReference type="Proteomes" id="UP000536179"/>
    </source>
</evidence>